<dbReference type="RefSeq" id="WP_000448404.1">
    <property type="nucleotide sequence ID" value="NZ_CP026840.1"/>
</dbReference>
<feature type="transmembrane region" description="Helical" evidence="1">
    <location>
        <begin position="194"/>
        <end position="211"/>
    </location>
</feature>
<gene>
    <name evidence="3" type="ORF">C5K18_21600</name>
</gene>
<protein>
    <recommendedName>
        <fullName evidence="2">Acyltransferase 3 domain-containing protein</fullName>
    </recommendedName>
</protein>
<evidence type="ECO:0000256" key="1">
    <source>
        <dbReference type="SAM" id="Phobius"/>
    </source>
</evidence>
<dbReference type="Proteomes" id="UP000238186">
    <property type="component" value="Unassembled WGS sequence"/>
</dbReference>
<organism evidence="3 4">
    <name type="scientific">Shigella dysenteriae</name>
    <dbReference type="NCBI Taxonomy" id="622"/>
    <lineage>
        <taxon>Bacteria</taxon>
        <taxon>Pseudomonadati</taxon>
        <taxon>Pseudomonadota</taxon>
        <taxon>Gammaproteobacteria</taxon>
        <taxon>Enterobacterales</taxon>
        <taxon>Enterobacteriaceae</taxon>
        <taxon>Shigella</taxon>
    </lineage>
</organism>
<keyword evidence="1" id="KW-0472">Membrane</keyword>
<evidence type="ECO:0000259" key="2">
    <source>
        <dbReference type="Pfam" id="PF01757"/>
    </source>
</evidence>
<dbReference type="AlphaFoldDB" id="A0A2S8D7G5"/>
<sequence>METKKRLGYIDAVKGFGIILVVYAHIISGLSSYVIYLFHMPLFFIVSGILFKEPNDKNKFIVGKVKSLIVPYFSYSILLFVVFSSYNIMRDGYDSKLMIKQLIKMVYGGQVMTGWFGVFWFIPVMFFTLIVLMLISEKLRVAKDKWLLAFILLMCSYVLSWLVKFPIPLNANVVLYAVPLAMVGLFYKECNVRLLFFIVVSIVLLFIAIAYQKIFMFDMKTSLYGVPFVSFIINIVFSVVVIELFKRLDGNYIKPLEIIGKASLTIMFVHQMFHFILAEYMREGIAMFMITLILSIITHEIFTRIALTRVLFLGGR</sequence>
<keyword evidence="1" id="KW-0812">Transmembrane</keyword>
<feature type="transmembrane region" description="Helical" evidence="1">
    <location>
        <begin position="7"/>
        <end position="27"/>
    </location>
</feature>
<comment type="caution">
    <text evidence="3">The sequence shown here is derived from an EMBL/GenBank/DDBJ whole genome shotgun (WGS) entry which is preliminary data.</text>
</comment>
<evidence type="ECO:0000313" key="4">
    <source>
        <dbReference type="Proteomes" id="UP000238186"/>
    </source>
</evidence>
<feature type="transmembrane region" description="Helical" evidence="1">
    <location>
        <begin position="169"/>
        <end position="187"/>
    </location>
</feature>
<dbReference type="PANTHER" id="PTHR37312:SF1">
    <property type="entry name" value="MEMBRANE-BOUND ACYLTRANSFERASE YKRP-RELATED"/>
    <property type="match status" value="1"/>
</dbReference>
<feature type="transmembrane region" description="Helical" evidence="1">
    <location>
        <begin position="258"/>
        <end position="278"/>
    </location>
</feature>
<dbReference type="Pfam" id="PF01757">
    <property type="entry name" value="Acyl_transf_3"/>
    <property type="match status" value="1"/>
</dbReference>
<feature type="transmembrane region" description="Helical" evidence="1">
    <location>
        <begin position="223"/>
        <end position="246"/>
    </location>
</feature>
<feature type="transmembrane region" description="Helical" evidence="1">
    <location>
        <begin position="284"/>
        <end position="307"/>
    </location>
</feature>
<feature type="transmembrane region" description="Helical" evidence="1">
    <location>
        <begin position="72"/>
        <end position="89"/>
    </location>
</feature>
<feature type="transmembrane region" description="Helical" evidence="1">
    <location>
        <begin position="33"/>
        <end position="51"/>
    </location>
</feature>
<evidence type="ECO:0000313" key="3">
    <source>
        <dbReference type="EMBL" id="PQN01324.1"/>
    </source>
</evidence>
<feature type="transmembrane region" description="Helical" evidence="1">
    <location>
        <begin position="146"/>
        <end position="163"/>
    </location>
</feature>
<dbReference type="EMBL" id="PUGT01000442">
    <property type="protein sequence ID" value="PQN01324.1"/>
    <property type="molecule type" value="Genomic_DNA"/>
</dbReference>
<dbReference type="InterPro" id="IPR002656">
    <property type="entry name" value="Acyl_transf_3_dom"/>
</dbReference>
<name>A0A2S8D7G5_SHIDY</name>
<proteinExistence type="predicted"/>
<dbReference type="PANTHER" id="PTHR37312">
    <property type="entry name" value="MEMBRANE-BOUND ACYLTRANSFERASE YKRP-RELATED"/>
    <property type="match status" value="1"/>
</dbReference>
<dbReference type="InterPro" id="IPR052734">
    <property type="entry name" value="Nod_factor_acetyltransferase"/>
</dbReference>
<feature type="transmembrane region" description="Helical" evidence="1">
    <location>
        <begin position="114"/>
        <end position="134"/>
    </location>
</feature>
<feature type="domain" description="Acyltransferase 3" evidence="2">
    <location>
        <begin position="8"/>
        <end position="297"/>
    </location>
</feature>
<accession>A0A2S8D7G5</accession>
<keyword evidence="1" id="KW-1133">Transmembrane helix</keyword>
<reference evidence="3 4" key="1">
    <citation type="submission" date="2018-02" db="EMBL/GenBank/DDBJ databases">
        <title>Distribution and characterization of Shiga toxin converting temperate phage carried by Shigella flexneri in Hispaniola.</title>
        <authorList>
            <person name="Fogolari M."/>
            <person name="Mavian C."/>
            <person name="Angeletti S."/>
            <person name="Salemi M."/>
            <person name="Lampel K.A."/>
            <person name="Maurelli A.T."/>
        </authorList>
    </citation>
    <scope>NUCLEOTIDE SEQUENCE [LARGE SCALE GENOMIC DNA]</scope>
    <source>
        <strain evidence="3 4">BS979</strain>
    </source>
</reference>
<dbReference type="GO" id="GO:0016747">
    <property type="term" value="F:acyltransferase activity, transferring groups other than amino-acyl groups"/>
    <property type="evidence" value="ECO:0007669"/>
    <property type="project" value="InterPro"/>
</dbReference>